<dbReference type="SUPFAM" id="SSF48537">
    <property type="entry name" value="Phospholipase C/P1 nuclease"/>
    <property type="match status" value="1"/>
</dbReference>
<feature type="chain" id="PRO_5046895203" description="Phospholipase C" evidence="9">
    <location>
        <begin position="28"/>
        <end position="260"/>
    </location>
</feature>
<sequence length="260" mass="29542">MKKSKKLILTIVTSVIMIFTAGQAVSAQEVNTQDYVPKTLSSNGPNDSHEQFVGQALKIIENDKGSNAVIFYNDNKKLLLEYCDKPDSDEADYAFAYHFYNPYTNKNYLPAFLSASKITAMTKFKEHMGNAVESYNSNKTYSMEQLGRAIHFLTDVNVPHHASNMIAGLSSHSQYEKYISKNNSLFFVNTSDAYDKYSDYSFDQYCTEILNECAKNAYSYKAVCNSYDSSEWEKAARPTLKLAQENIASLLYRFEKEVSK</sequence>
<dbReference type="Pfam" id="PF00882">
    <property type="entry name" value="Zn_dep_PLPC"/>
    <property type="match status" value="1"/>
</dbReference>
<dbReference type="RefSeq" id="WP_143316822.1">
    <property type="nucleotide sequence ID" value="NZ_JACSRA010000036.1"/>
</dbReference>
<dbReference type="EMBL" id="JACSRA010000036">
    <property type="protein sequence ID" value="MBD7913139.1"/>
    <property type="molecule type" value="Genomic_DNA"/>
</dbReference>
<reference evidence="11 12" key="1">
    <citation type="submission" date="2020-08" db="EMBL/GenBank/DDBJ databases">
        <title>A Genomic Blueprint of the Chicken Gut Microbiome.</title>
        <authorList>
            <person name="Gilroy R."/>
            <person name="Ravi A."/>
            <person name="Getino M."/>
            <person name="Pursley I."/>
            <person name="Horton D.L."/>
            <person name="Alikhan N.-F."/>
            <person name="Baker D."/>
            <person name="Gharbi K."/>
            <person name="Hall N."/>
            <person name="Watson M."/>
            <person name="Adriaenssens E.M."/>
            <person name="Foster-Nyarko E."/>
            <person name="Jarju S."/>
            <person name="Secka A."/>
            <person name="Antonio M."/>
            <person name="Oren A."/>
            <person name="Chaudhuri R."/>
            <person name="La Ragione R.M."/>
            <person name="Hildebrand F."/>
            <person name="Pallen M.J."/>
        </authorList>
    </citation>
    <scope>NUCLEOTIDE SEQUENCE [LARGE SCALE GENOMIC DNA]</scope>
    <source>
        <strain evidence="11 12">Sa3CVN1</strain>
    </source>
</reference>
<keyword evidence="5 9" id="KW-0732">Signal</keyword>
<evidence type="ECO:0000256" key="8">
    <source>
        <dbReference type="ARBA" id="ARBA00031285"/>
    </source>
</evidence>
<dbReference type="CDD" id="cd11009">
    <property type="entry name" value="Zn_dep_PLPC"/>
    <property type="match status" value="1"/>
</dbReference>
<evidence type="ECO:0000256" key="6">
    <source>
        <dbReference type="ARBA" id="ARBA00022801"/>
    </source>
</evidence>
<organism evidence="11 12">
    <name type="scientific">Clostridium cibarium</name>
    <dbReference type="NCBI Taxonomy" id="2762247"/>
    <lineage>
        <taxon>Bacteria</taxon>
        <taxon>Bacillati</taxon>
        <taxon>Bacillota</taxon>
        <taxon>Clostridia</taxon>
        <taxon>Eubacteriales</taxon>
        <taxon>Clostridiaceae</taxon>
        <taxon>Clostridium</taxon>
    </lineage>
</organism>
<evidence type="ECO:0000256" key="2">
    <source>
        <dbReference type="ARBA" id="ARBA00018391"/>
    </source>
</evidence>
<name>A0ABR8PYA2_9CLOT</name>
<evidence type="ECO:0000259" key="10">
    <source>
        <dbReference type="PROSITE" id="PS51346"/>
    </source>
</evidence>
<comment type="caution">
    <text evidence="11">The sequence shown here is derived from an EMBL/GenBank/DDBJ whole genome shotgun (WGS) entry which is preliminary data.</text>
</comment>
<gene>
    <name evidence="11" type="ORF">H9661_17450</name>
</gene>
<protein>
    <recommendedName>
        <fullName evidence="2">Phospholipase C</fullName>
        <ecNumber evidence="1">3.1.4.3</ecNumber>
    </recommendedName>
    <alternativeName>
        <fullName evidence="8">Phosphatidylcholine cholinephosphohydrolase</fullName>
    </alternativeName>
</protein>
<dbReference type="SMART" id="SM00770">
    <property type="entry name" value="Zn_dep_PLPC"/>
    <property type="match status" value="1"/>
</dbReference>
<evidence type="ECO:0000256" key="1">
    <source>
        <dbReference type="ARBA" id="ARBA00012018"/>
    </source>
</evidence>
<accession>A0ABR8PYA2</accession>
<dbReference type="EC" id="3.1.4.3" evidence="1"/>
<proteinExistence type="predicted"/>
<evidence type="ECO:0000313" key="12">
    <source>
        <dbReference type="Proteomes" id="UP000627781"/>
    </source>
</evidence>
<evidence type="ECO:0000256" key="7">
    <source>
        <dbReference type="ARBA" id="ARBA00022833"/>
    </source>
</evidence>
<evidence type="ECO:0000313" key="11">
    <source>
        <dbReference type="EMBL" id="MBD7913139.1"/>
    </source>
</evidence>
<evidence type="ECO:0000256" key="4">
    <source>
        <dbReference type="ARBA" id="ARBA00022723"/>
    </source>
</evidence>
<keyword evidence="4" id="KW-0479">Metal-binding</keyword>
<evidence type="ECO:0000256" key="9">
    <source>
        <dbReference type="SAM" id="SignalP"/>
    </source>
</evidence>
<keyword evidence="6" id="KW-0378">Hydrolase</keyword>
<evidence type="ECO:0000256" key="5">
    <source>
        <dbReference type="ARBA" id="ARBA00022729"/>
    </source>
</evidence>
<keyword evidence="7" id="KW-0862">Zinc</keyword>
<evidence type="ECO:0000256" key="3">
    <source>
        <dbReference type="ARBA" id="ARBA00022525"/>
    </source>
</evidence>
<dbReference type="InterPro" id="IPR008947">
    <property type="entry name" value="PLipase_C/P1_nuclease_dom_sf"/>
</dbReference>
<feature type="signal peptide" evidence="9">
    <location>
        <begin position="1"/>
        <end position="27"/>
    </location>
</feature>
<dbReference type="InterPro" id="IPR001531">
    <property type="entry name" value="Zn_PLipaseC"/>
</dbReference>
<keyword evidence="12" id="KW-1185">Reference proteome</keyword>
<dbReference type="Gene3D" id="1.10.575.10">
    <property type="entry name" value="P1 Nuclease"/>
    <property type="match status" value="1"/>
</dbReference>
<feature type="domain" description="Zn-dependent PLC" evidence="10">
    <location>
        <begin position="34"/>
        <end position="260"/>
    </location>
</feature>
<dbReference type="InterPro" id="IPR029002">
    <property type="entry name" value="PLPC/GPLD1"/>
</dbReference>
<keyword evidence="3" id="KW-0964">Secreted</keyword>
<dbReference type="PROSITE" id="PS51346">
    <property type="entry name" value="PROKAR_ZN_DEPEND_PLPC_2"/>
    <property type="match status" value="1"/>
</dbReference>
<dbReference type="Proteomes" id="UP000627781">
    <property type="component" value="Unassembled WGS sequence"/>
</dbReference>